<evidence type="ECO:0000313" key="3">
    <source>
        <dbReference type="Proteomes" id="UP000614216"/>
    </source>
</evidence>
<dbReference type="PROSITE" id="PS50206">
    <property type="entry name" value="RHODANESE_3"/>
    <property type="match status" value="1"/>
</dbReference>
<protein>
    <submittedName>
        <fullName evidence="2">Rhodanese-like domain-containing protein</fullName>
    </submittedName>
</protein>
<accession>A0A937KCV4</accession>
<sequence length="46" mass="5158">MIFNEIDQPKKIIIHCQNGARATIAESLLNKEGIDNVRVYLGGMNE</sequence>
<reference evidence="2" key="1">
    <citation type="submission" date="2021-01" db="EMBL/GenBank/DDBJ databases">
        <title>Fulvivirga kasyanovii gen. nov., sp nov., a novel member of the phylum Bacteroidetes isolated from seawater in a mussel farm.</title>
        <authorList>
            <person name="Zhao L.-H."/>
            <person name="Wang Z.-J."/>
        </authorList>
    </citation>
    <scope>NUCLEOTIDE SEQUENCE</scope>
    <source>
        <strain evidence="2">29W222</strain>
    </source>
</reference>
<keyword evidence="3" id="KW-1185">Reference proteome</keyword>
<dbReference type="SUPFAM" id="SSF52821">
    <property type="entry name" value="Rhodanese/Cell cycle control phosphatase"/>
    <property type="match status" value="1"/>
</dbReference>
<evidence type="ECO:0000259" key="1">
    <source>
        <dbReference type="PROSITE" id="PS50206"/>
    </source>
</evidence>
<evidence type="ECO:0000313" key="2">
    <source>
        <dbReference type="EMBL" id="MBL6445385.1"/>
    </source>
</evidence>
<organism evidence="2 3">
    <name type="scientific">Fulvivirga marina</name>
    <dbReference type="NCBI Taxonomy" id="2494733"/>
    <lineage>
        <taxon>Bacteria</taxon>
        <taxon>Pseudomonadati</taxon>
        <taxon>Bacteroidota</taxon>
        <taxon>Cytophagia</taxon>
        <taxon>Cytophagales</taxon>
        <taxon>Fulvivirgaceae</taxon>
        <taxon>Fulvivirga</taxon>
    </lineage>
</organism>
<name>A0A937KCV4_9BACT</name>
<dbReference type="EMBL" id="JAEUGD010000011">
    <property type="protein sequence ID" value="MBL6445385.1"/>
    <property type="molecule type" value="Genomic_DNA"/>
</dbReference>
<dbReference type="Gene3D" id="3.40.250.10">
    <property type="entry name" value="Rhodanese-like domain"/>
    <property type="match status" value="1"/>
</dbReference>
<dbReference type="Pfam" id="PF00581">
    <property type="entry name" value="Rhodanese"/>
    <property type="match status" value="1"/>
</dbReference>
<dbReference type="InterPro" id="IPR001763">
    <property type="entry name" value="Rhodanese-like_dom"/>
</dbReference>
<dbReference type="AlphaFoldDB" id="A0A937KCV4"/>
<feature type="domain" description="Rhodanese" evidence="1">
    <location>
        <begin position="6"/>
        <end position="46"/>
    </location>
</feature>
<proteinExistence type="predicted"/>
<comment type="caution">
    <text evidence="2">The sequence shown here is derived from an EMBL/GenBank/DDBJ whole genome shotgun (WGS) entry which is preliminary data.</text>
</comment>
<dbReference type="InterPro" id="IPR036873">
    <property type="entry name" value="Rhodanese-like_dom_sf"/>
</dbReference>
<gene>
    <name evidence="2" type="ORF">JMN32_03645</name>
</gene>
<dbReference type="CDD" id="cd00158">
    <property type="entry name" value="RHOD"/>
    <property type="match status" value="1"/>
</dbReference>
<dbReference type="Proteomes" id="UP000614216">
    <property type="component" value="Unassembled WGS sequence"/>
</dbReference>